<comment type="similarity">
    <text evidence="1">Belongs to the leucine-binding protein family.</text>
</comment>
<evidence type="ECO:0000256" key="3">
    <source>
        <dbReference type="SAM" id="SignalP"/>
    </source>
</evidence>
<feature type="signal peptide" evidence="3">
    <location>
        <begin position="1"/>
        <end position="22"/>
    </location>
</feature>
<gene>
    <name evidence="5" type="ORF">QTH91_02710</name>
</gene>
<feature type="chain" id="PRO_5046783636" evidence="3">
    <location>
        <begin position="23"/>
        <end position="382"/>
    </location>
</feature>
<dbReference type="PANTHER" id="PTHR30483">
    <property type="entry name" value="LEUCINE-SPECIFIC-BINDING PROTEIN"/>
    <property type="match status" value="1"/>
</dbReference>
<protein>
    <submittedName>
        <fullName evidence="5">ABC transporter substrate-binding protein</fullName>
    </submittedName>
</protein>
<accession>A0ABT7N654</accession>
<evidence type="ECO:0000259" key="4">
    <source>
        <dbReference type="Pfam" id="PF13458"/>
    </source>
</evidence>
<dbReference type="PANTHER" id="PTHR30483:SF38">
    <property type="entry name" value="BLR7848 PROTEIN"/>
    <property type="match status" value="1"/>
</dbReference>
<organism evidence="5 6">
    <name type="scientific">Variovorax dokdonensis</name>
    <dbReference type="NCBI Taxonomy" id="344883"/>
    <lineage>
        <taxon>Bacteria</taxon>
        <taxon>Pseudomonadati</taxon>
        <taxon>Pseudomonadota</taxon>
        <taxon>Betaproteobacteria</taxon>
        <taxon>Burkholderiales</taxon>
        <taxon>Comamonadaceae</taxon>
        <taxon>Variovorax</taxon>
    </lineage>
</organism>
<dbReference type="InterPro" id="IPR051010">
    <property type="entry name" value="BCAA_transport"/>
</dbReference>
<dbReference type="Proteomes" id="UP001174908">
    <property type="component" value="Unassembled WGS sequence"/>
</dbReference>
<name>A0ABT7N654_9BURK</name>
<evidence type="ECO:0000256" key="1">
    <source>
        <dbReference type="ARBA" id="ARBA00010062"/>
    </source>
</evidence>
<keyword evidence="6" id="KW-1185">Reference proteome</keyword>
<reference evidence="5" key="1">
    <citation type="submission" date="2023-06" db="EMBL/GenBank/DDBJ databases">
        <authorList>
            <person name="Jiang Y."/>
            <person name="Liu Q."/>
        </authorList>
    </citation>
    <scope>NUCLEOTIDE SEQUENCE</scope>
    <source>
        <strain evidence="5">CGMCC 1.12089</strain>
    </source>
</reference>
<dbReference type="Pfam" id="PF13458">
    <property type="entry name" value="Peripla_BP_6"/>
    <property type="match status" value="1"/>
</dbReference>
<dbReference type="SUPFAM" id="SSF53822">
    <property type="entry name" value="Periplasmic binding protein-like I"/>
    <property type="match status" value="1"/>
</dbReference>
<dbReference type="InterPro" id="IPR028082">
    <property type="entry name" value="Peripla_BP_I"/>
</dbReference>
<dbReference type="RefSeq" id="WP_286658496.1">
    <property type="nucleotide sequence ID" value="NZ_JASZYV010000001.1"/>
</dbReference>
<dbReference type="CDD" id="cd06333">
    <property type="entry name" value="PBP1_ABC_RPA1789-like"/>
    <property type="match status" value="1"/>
</dbReference>
<dbReference type="InterPro" id="IPR028081">
    <property type="entry name" value="Leu-bd"/>
</dbReference>
<feature type="domain" description="Leucine-binding protein" evidence="4">
    <location>
        <begin position="24"/>
        <end position="369"/>
    </location>
</feature>
<proteinExistence type="inferred from homology"/>
<dbReference type="EMBL" id="JASZYV010000001">
    <property type="protein sequence ID" value="MDM0043382.1"/>
    <property type="molecule type" value="Genomic_DNA"/>
</dbReference>
<evidence type="ECO:0000313" key="6">
    <source>
        <dbReference type="Proteomes" id="UP001174908"/>
    </source>
</evidence>
<dbReference type="Gene3D" id="3.40.50.2300">
    <property type="match status" value="2"/>
</dbReference>
<evidence type="ECO:0000313" key="5">
    <source>
        <dbReference type="EMBL" id="MDM0043382.1"/>
    </source>
</evidence>
<evidence type="ECO:0000256" key="2">
    <source>
        <dbReference type="ARBA" id="ARBA00022729"/>
    </source>
</evidence>
<sequence length="382" mass="40266">MKLINKPLLLAALMGLSLLAKADITVGVTLSATGPAASLGIPEKNTISLMPKSIGGQTVNYVVLDDASDTTAAVSNARKLIAESKVDVILGSTITPASLAMIDVAAEAKVPMISMAASARIVEPMDDKRKWVFKTPQNDIMMSLAIAEHMGRTGVKTVGFIGFSDAYGEGWFQEFSKAAGLKGLKIVANERFSRTDTSVTGQTLKLMAARPDAILVAGSGTPAALPQKTLKERGYAGKMYQTHGVANADFLRVGGKDVEGTFLPAGPVLVADQLPANNPVRKTALAYVAAYEAAYGKGSVSTFGAHAWDAGLLMAHAVPEALKKAQPGTPEFRAALRDALEKTNELAGAHGIFTMSPTDHLGLDQRARVMVKIENGTWKYTP</sequence>
<keyword evidence="2 3" id="KW-0732">Signal</keyword>
<comment type="caution">
    <text evidence="5">The sequence shown here is derived from an EMBL/GenBank/DDBJ whole genome shotgun (WGS) entry which is preliminary data.</text>
</comment>